<name>A0ABN1FYK3_9PROT</name>
<sequence>MATLTRNTHGKARVRVMRLHHDGDRHEVRELTVKAMVTGDFGRSFTDADNSTSVSTDTIRNVVNVVACENLALDTEPFCAALAERLLGLYGQVASAAVTAHETRWTRMGVGGAPHPHAFVLDGNGKPFAEAVAVRDGRTALRSGVSGFTFLKSTGSGWADFAKDPYTTIPETRDRVCATSMEAAWRWRSAPAGGHAAANAAILGAMLEVFAGTYSHSVQDSLYRMATAALEAVPEIEEVDLACPNKHYLLVDLSRFGLANGNQVFLPTDEPHGQIECTVARG</sequence>
<evidence type="ECO:0000256" key="1">
    <source>
        <dbReference type="ARBA" id="ARBA00004831"/>
    </source>
</evidence>
<dbReference type="PRINTS" id="PR00093">
    <property type="entry name" value="URICASE"/>
</dbReference>
<dbReference type="EC" id="1.7.3.3" evidence="5 6"/>
<reference evidence="7 8" key="1">
    <citation type="journal article" date="2019" name="Int. J. Syst. Evol. Microbiol.">
        <title>The Global Catalogue of Microorganisms (GCM) 10K type strain sequencing project: providing services to taxonomists for standard genome sequencing and annotation.</title>
        <authorList>
            <consortium name="The Broad Institute Genomics Platform"/>
            <consortium name="The Broad Institute Genome Sequencing Center for Infectious Disease"/>
            <person name="Wu L."/>
            <person name="Ma J."/>
        </authorList>
    </citation>
    <scope>NUCLEOTIDE SEQUENCE [LARGE SCALE GENOMIC DNA]</scope>
    <source>
        <strain evidence="7 8">JCM 9933</strain>
    </source>
</reference>
<dbReference type="PANTHER" id="PTHR42874:SF1">
    <property type="entry name" value="URICASE"/>
    <property type="match status" value="1"/>
</dbReference>
<accession>A0ABN1FYK3</accession>
<evidence type="ECO:0000256" key="3">
    <source>
        <dbReference type="ARBA" id="ARBA00022631"/>
    </source>
</evidence>
<comment type="catalytic activity">
    <reaction evidence="5 6">
        <text>urate + O2 + H2O = 5-hydroxyisourate + H2O2</text>
        <dbReference type="Rhea" id="RHEA:21368"/>
        <dbReference type="ChEBI" id="CHEBI:15377"/>
        <dbReference type="ChEBI" id="CHEBI:15379"/>
        <dbReference type="ChEBI" id="CHEBI:16240"/>
        <dbReference type="ChEBI" id="CHEBI:17775"/>
        <dbReference type="ChEBI" id="CHEBI:18072"/>
        <dbReference type="EC" id="1.7.3.3"/>
    </reaction>
</comment>
<evidence type="ECO:0000256" key="5">
    <source>
        <dbReference type="PIRNR" id="PIRNR000241"/>
    </source>
</evidence>
<dbReference type="SUPFAM" id="SSF55620">
    <property type="entry name" value="Tetrahydrobiopterin biosynthesis enzymes-like"/>
    <property type="match status" value="2"/>
</dbReference>
<keyword evidence="4 5" id="KW-0560">Oxidoreductase</keyword>
<evidence type="ECO:0000256" key="2">
    <source>
        <dbReference type="ARBA" id="ARBA00009760"/>
    </source>
</evidence>
<dbReference type="PIRSF" id="PIRSF000241">
    <property type="entry name" value="Urate_oxidase"/>
    <property type="match status" value="1"/>
</dbReference>
<comment type="function">
    <text evidence="5 6">Catalyzes the oxidation of uric acid to 5-hydroxyisourate, which is further processed to form (S)-allantoin.</text>
</comment>
<evidence type="ECO:0000313" key="8">
    <source>
        <dbReference type="Proteomes" id="UP001501588"/>
    </source>
</evidence>
<keyword evidence="8" id="KW-1185">Reference proteome</keyword>
<keyword evidence="3 5" id="KW-0659">Purine metabolism</keyword>
<dbReference type="PANTHER" id="PTHR42874">
    <property type="entry name" value="URICASE"/>
    <property type="match status" value="1"/>
</dbReference>
<dbReference type="InterPro" id="IPR002042">
    <property type="entry name" value="Uricase"/>
</dbReference>
<comment type="caution">
    <text evidence="7">The sequence shown here is derived from an EMBL/GenBank/DDBJ whole genome shotgun (WGS) entry which is preliminary data.</text>
</comment>
<dbReference type="Proteomes" id="UP001501588">
    <property type="component" value="Unassembled WGS sequence"/>
</dbReference>
<dbReference type="Gene3D" id="3.10.270.10">
    <property type="entry name" value="Urate Oxidase"/>
    <property type="match status" value="1"/>
</dbReference>
<comment type="similarity">
    <text evidence="2 5 6">Belongs to the uricase family.</text>
</comment>
<gene>
    <name evidence="7" type="primary">pucL</name>
    <name evidence="7" type="ORF">GCM10009416_42740</name>
</gene>
<comment type="pathway">
    <text evidence="1 5">Purine metabolism; urate degradation; (S)-allantoin from urate: step 1/3.</text>
</comment>
<evidence type="ECO:0000313" key="7">
    <source>
        <dbReference type="EMBL" id="GAA0600177.1"/>
    </source>
</evidence>
<evidence type="ECO:0000256" key="6">
    <source>
        <dbReference type="RuleBase" id="RU004455"/>
    </source>
</evidence>
<evidence type="ECO:0000256" key="4">
    <source>
        <dbReference type="ARBA" id="ARBA00023002"/>
    </source>
</evidence>
<dbReference type="EMBL" id="BAAAFZ010000072">
    <property type="protein sequence ID" value="GAA0600177.1"/>
    <property type="molecule type" value="Genomic_DNA"/>
</dbReference>
<organism evidence="7 8">
    <name type="scientific">Craurococcus roseus</name>
    <dbReference type="NCBI Taxonomy" id="77585"/>
    <lineage>
        <taxon>Bacteria</taxon>
        <taxon>Pseudomonadati</taxon>
        <taxon>Pseudomonadota</taxon>
        <taxon>Alphaproteobacteria</taxon>
        <taxon>Acetobacterales</taxon>
        <taxon>Acetobacteraceae</taxon>
        <taxon>Craurococcus</taxon>
    </lineage>
</organism>
<protein>
    <recommendedName>
        <fullName evidence="5 6">Uricase</fullName>
        <ecNumber evidence="5 6">1.7.3.3</ecNumber>
    </recommendedName>
    <alternativeName>
        <fullName evidence="5">Urate oxidase</fullName>
    </alternativeName>
</protein>
<dbReference type="RefSeq" id="WP_343897447.1">
    <property type="nucleotide sequence ID" value="NZ_BAAAFZ010000072.1"/>
</dbReference>
<dbReference type="NCBIfam" id="TIGR03383">
    <property type="entry name" value="urate_oxi"/>
    <property type="match status" value="1"/>
</dbReference>
<dbReference type="Pfam" id="PF01014">
    <property type="entry name" value="Uricase"/>
    <property type="match status" value="2"/>
</dbReference>
<proteinExistence type="inferred from homology"/>